<organism evidence="1 2">
    <name type="scientific">Candidatus Thiomargarita nelsonii</name>
    <dbReference type="NCBI Taxonomy" id="1003181"/>
    <lineage>
        <taxon>Bacteria</taxon>
        <taxon>Pseudomonadati</taxon>
        <taxon>Pseudomonadota</taxon>
        <taxon>Gammaproteobacteria</taxon>
        <taxon>Thiotrichales</taxon>
        <taxon>Thiotrichaceae</taxon>
        <taxon>Thiomargarita</taxon>
    </lineage>
</organism>
<keyword evidence="2" id="KW-1185">Reference proteome</keyword>
<evidence type="ECO:0000313" key="1">
    <source>
        <dbReference type="EMBL" id="OAD20873.1"/>
    </source>
</evidence>
<evidence type="ECO:0000313" key="2">
    <source>
        <dbReference type="Proteomes" id="UP000076962"/>
    </source>
</evidence>
<reference evidence="1 2" key="1">
    <citation type="submission" date="2016-05" db="EMBL/GenBank/DDBJ databases">
        <title>Single-cell genome of chain-forming Candidatus Thiomargarita nelsonii and comparison to other large sulfur-oxidizing bacteria.</title>
        <authorList>
            <person name="Winkel M."/>
            <person name="Salman V."/>
            <person name="Woyke T."/>
            <person name="Schulz-Vogt H."/>
            <person name="Richter M."/>
            <person name="Flood B."/>
            <person name="Bailey J."/>
            <person name="Amann R."/>
            <person name="Mussmann M."/>
        </authorList>
    </citation>
    <scope>NUCLEOTIDE SEQUENCE [LARGE SCALE GENOMIC DNA]</scope>
    <source>
        <strain evidence="1 2">THI036</strain>
    </source>
</reference>
<proteinExistence type="predicted"/>
<name>A0A0A6P2G7_9GAMM</name>
<dbReference type="AlphaFoldDB" id="A0A0A6P2G7"/>
<protein>
    <submittedName>
        <fullName evidence="1">Uncharacterized protein</fullName>
    </submittedName>
</protein>
<dbReference type="Proteomes" id="UP000076962">
    <property type="component" value="Unassembled WGS sequence"/>
</dbReference>
<gene>
    <name evidence="1" type="ORF">THIOM_003400</name>
</gene>
<sequence>MKEVKLKLTSKNDKEEHVVEASFSETDLEVFRQFTENVEQLYHTRLVSNGLPSLKRLSWNDESGITVETNDIEMEDVYAFLHKLRPHILQKEPASFERTCSIIGKRFHSPEMRQHLKYVRNLYNKGEYSKYFQLSVGNLPLFSDEALSHWLNGIEYHQDSEKRKSVKEIEETISDKSARAIFLVQLTQKANAIFLLYALVQLLITDKDT</sequence>
<dbReference type="EMBL" id="LUTY01002046">
    <property type="protein sequence ID" value="OAD20873.1"/>
    <property type="molecule type" value="Genomic_DNA"/>
</dbReference>
<comment type="caution">
    <text evidence="1">The sequence shown here is derived from an EMBL/GenBank/DDBJ whole genome shotgun (WGS) entry which is preliminary data.</text>
</comment>
<accession>A0A0A6P2G7</accession>